<evidence type="ECO:0000313" key="5">
    <source>
        <dbReference type="EMBL" id="STC70002.1"/>
    </source>
</evidence>
<feature type="region of interest" description="Disordered" evidence="1">
    <location>
        <begin position="192"/>
        <end position="211"/>
    </location>
</feature>
<feature type="transmembrane region" description="Helical" evidence="2">
    <location>
        <begin position="107"/>
        <end position="131"/>
    </location>
</feature>
<keyword evidence="2" id="KW-0472">Membrane</keyword>
<protein>
    <submittedName>
        <fullName evidence="5">Predicted membrane protein</fullName>
    </submittedName>
</protein>
<organism evidence="5 6">
    <name type="scientific">Corynebacterium pilosum</name>
    <dbReference type="NCBI Taxonomy" id="35756"/>
    <lineage>
        <taxon>Bacteria</taxon>
        <taxon>Bacillati</taxon>
        <taxon>Actinomycetota</taxon>
        <taxon>Actinomycetes</taxon>
        <taxon>Mycobacteriales</taxon>
        <taxon>Corynebacteriaceae</taxon>
        <taxon>Corynebacterium</taxon>
    </lineage>
</organism>
<reference evidence="5 6" key="1">
    <citation type="submission" date="2018-06" db="EMBL/GenBank/DDBJ databases">
        <authorList>
            <consortium name="Pathogen Informatics"/>
            <person name="Doyle S."/>
        </authorList>
    </citation>
    <scope>NUCLEOTIDE SEQUENCE [LARGE SCALE GENOMIC DNA]</scope>
    <source>
        <strain evidence="5 6">NCTC11862</strain>
    </source>
</reference>
<evidence type="ECO:0000256" key="1">
    <source>
        <dbReference type="SAM" id="MobiDB-lite"/>
    </source>
</evidence>
<accession>A0A376CNZ3</accession>
<sequence>MARLHPWGLVFAAIFFTIGLTPSLLLRDWFYQGVVSGLAAGCGYGVGVAVHWLVVRLARWRPIVIPQRRRTVIDAVVATVVVLWMIITTVLSISWQGDLAELTGVDIQPTMLILAITPVGVVIALLVIGLGRGLSRGAEWIGRLFPDSAHHRLRMGVSWVAVFMVVVWAVETAIPGTIVAAGEKIFEPRNAHPEQGRVQPAQPERSGSPDSVVEWEDVGAYGSRFLNEGAGAAELEEVTGEPAVEPIRLYAGLATAPTDGARAEVIIDELERTNAVEREAILLIMTTGTGWVNPATAQAFELLYGGDTAIISEQYSAVPSAYHFLAGGDVVQTAGRDFITPIVDWWNTLDEDSRPKLYLYGESLGSTGVESAFSGMRDIVNSVDGILLAGPPNFNPLWSVFTERRDPGTREVLPEYSGGIVVRFANRNEDILRHLDDGDEWGPTRMLYVQHPSDPVTWWSPELILREPDWLIEEAGFDRLPAMRWAPIVTFLQLSADLPVSQNVPDGHGHNYGNSMVPGFAAVAEPGRFDRADIERVQSQMEQARALGG</sequence>
<dbReference type="InterPro" id="IPR027788">
    <property type="entry name" value="Alpha/beta-hydrolase_N_dom"/>
</dbReference>
<proteinExistence type="predicted"/>
<keyword evidence="6" id="KW-1185">Reference proteome</keyword>
<evidence type="ECO:0000259" key="3">
    <source>
        <dbReference type="Pfam" id="PF10081"/>
    </source>
</evidence>
<feature type="transmembrane region" description="Helical" evidence="2">
    <location>
        <begin position="75"/>
        <end position="95"/>
    </location>
</feature>
<dbReference type="STRING" id="35756.GCA_001044155_02816"/>
<feature type="domain" description="Alpha/beta-hydrolase catalytic" evidence="3">
    <location>
        <begin position="247"/>
        <end position="537"/>
    </location>
</feature>
<dbReference type="AlphaFoldDB" id="A0A376CNZ3"/>
<dbReference type="Pfam" id="PF10081">
    <property type="entry name" value="Abhydrolase_9"/>
    <property type="match status" value="1"/>
</dbReference>
<name>A0A376CNZ3_9CORY</name>
<dbReference type="Proteomes" id="UP000254467">
    <property type="component" value="Unassembled WGS sequence"/>
</dbReference>
<gene>
    <name evidence="5" type="ORF">NCTC11862_01808</name>
</gene>
<feature type="transmembrane region" description="Helical" evidence="2">
    <location>
        <begin position="7"/>
        <end position="25"/>
    </location>
</feature>
<evidence type="ECO:0000313" key="6">
    <source>
        <dbReference type="Proteomes" id="UP000254467"/>
    </source>
</evidence>
<dbReference type="Pfam" id="PF15420">
    <property type="entry name" value="Abhydrolase_9_N"/>
    <property type="match status" value="1"/>
</dbReference>
<feature type="transmembrane region" description="Helical" evidence="2">
    <location>
        <begin position="152"/>
        <end position="170"/>
    </location>
</feature>
<evidence type="ECO:0000256" key="2">
    <source>
        <dbReference type="SAM" id="Phobius"/>
    </source>
</evidence>
<keyword evidence="2" id="KW-0812">Transmembrane</keyword>
<dbReference type="EMBL" id="UFXQ01000001">
    <property type="protein sequence ID" value="STC70002.1"/>
    <property type="molecule type" value="Genomic_DNA"/>
</dbReference>
<keyword evidence="2" id="KW-1133">Transmembrane helix</keyword>
<feature type="domain" description="Alpha/beta-hydrolase N-terminal" evidence="4">
    <location>
        <begin position="20"/>
        <end position="229"/>
    </location>
</feature>
<evidence type="ECO:0000259" key="4">
    <source>
        <dbReference type="Pfam" id="PF15420"/>
    </source>
</evidence>
<dbReference type="OrthoDB" id="4397445at2"/>
<feature type="transmembrane region" description="Helical" evidence="2">
    <location>
        <begin position="31"/>
        <end position="54"/>
    </location>
</feature>
<dbReference type="InterPro" id="IPR027787">
    <property type="entry name" value="Alpha/beta-hydrolase_catalytic"/>
</dbReference>
<dbReference type="RefSeq" id="WP_018581130.1">
    <property type="nucleotide sequence ID" value="NZ_UFXQ01000001.1"/>
</dbReference>